<reference evidence="2 3" key="1">
    <citation type="journal article" date="2015" name="Genome Announc.">
        <title>Expanding the biotechnology potential of lactobacilli through comparative genomics of 213 strains and associated genera.</title>
        <authorList>
            <person name="Sun Z."/>
            <person name="Harris H.M."/>
            <person name="McCann A."/>
            <person name="Guo C."/>
            <person name="Argimon S."/>
            <person name="Zhang W."/>
            <person name="Yang X."/>
            <person name="Jeffery I.B."/>
            <person name="Cooney J.C."/>
            <person name="Kagawa T.F."/>
            <person name="Liu W."/>
            <person name="Song Y."/>
            <person name="Salvetti E."/>
            <person name="Wrobel A."/>
            <person name="Rasinkangas P."/>
            <person name="Parkhill J."/>
            <person name="Rea M.C."/>
            <person name="O'Sullivan O."/>
            <person name="Ritari J."/>
            <person name="Douillard F.P."/>
            <person name="Paul Ross R."/>
            <person name="Yang R."/>
            <person name="Briner A.E."/>
            <person name="Felis G.E."/>
            <person name="de Vos W.M."/>
            <person name="Barrangou R."/>
            <person name="Klaenhammer T.R."/>
            <person name="Caufield P.W."/>
            <person name="Cui Y."/>
            <person name="Zhang H."/>
            <person name="O'Toole P.W."/>
        </authorList>
    </citation>
    <scope>NUCLEOTIDE SEQUENCE [LARGE SCALE GENOMIC DNA]</scope>
    <source>
        <strain evidence="2 3">DSM 20444</strain>
    </source>
</reference>
<dbReference type="InterPro" id="IPR018330">
    <property type="entry name" value="RecT_fam"/>
</dbReference>
<feature type="compositionally biased region" description="Basic and acidic residues" evidence="1">
    <location>
        <begin position="266"/>
        <end position="287"/>
    </location>
</feature>
<evidence type="ECO:0008006" key="4">
    <source>
        <dbReference type="Google" id="ProtNLM"/>
    </source>
</evidence>
<sequence>MYVRYTIRKEGILMTNDLARIPVKTLVKQDKIKEMLTETLKGRATQFATSIINIVNNDRALQGVNQMSVIQSAMVAATLNLPIDKNLGYMWLVPYKGQAQAQIGYKGYIQLAQRTGQYKAMNTVVVHEGELISWNPLSEEVEFDPTKRTSDEVIGYVGYFRLVNGFEKTVYWTREQIDQHRQRFSKMSGKSEPSGVWKTDFDAMALKTVIRNMLSKWGPLSIDMQEALKHDEQEPTEHLDIEAEEEVASETTDSLIADFNKSQQEGAKDDDASTNKESEEAKQGELL</sequence>
<comment type="caution">
    <text evidence="2">The sequence shown here is derived from an EMBL/GenBank/DDBJ whole genome shotgun (WGS) entry which is preliminary data.</text>
</comment>
<dbReference type="PATRIC" id="fig|1046596.6.peg.2522"/>
<accession>A0A0R2E578</accession>
<dbReference type="GO" id="GO:0006259">
    <property type="term" value="P:DNA metabolic process"/>
    <property type="evidence" value="ECO:0007669"/>
    <property type="project" value="InterPro"/>
</dbReference>
<proteinExistence type="predicted"/>
<evidence type="ECO:0000313" key="2">
    <source>
        <dbReference type="EMBL" id="KRN08055.1"/>
    </source>
</evidence>
<evidence type="ECO:0000256" key="1">
    <source>
        <dbReference type="SAM" id="MobiDB-lite"/>
    </source>
</evidence>
<organism evidence="2 3">
    <name type="scientific">Liquorilactobacillus mali KCTC 3596 = DSM 20444</name>
    <dbReference type="NCBI Taxonomy" id="1046596"/>
    <lineage>
        <taxon>Bacteria</taxon>
        <taxon>Bacillati</taxon>
        <taxon>Bacillota</taxon>
        <taxon>Bacilli</taxon>
        <taxon>Lactobacillales</taxon>
        <taxon>Lactobacillaceae</taxon>
        <taxon>Liquorilactobacillus</taxon>
    </lineage>
</organism>
<dbReference type="InterPro" id="IPR004590">
    <property type="entry name" value="ssDNA_annealing_RecT"/>
</dbReference>
<feature type="compositionally biased region" description="Polar residues" evidence="1">
    <location>
        <begin position="249"/>
        <end position="265"/>
    </location>
</feature>
<protein>
    <recommendedName>
        <fullName evidence="4">Recombinase RecT</fullName>
    </recommendedName>
</protein>
<dbReference type="Pfam" id="PF03837">
    <property type="entry name" value="RecT"/>
    <property type="match status" value="1"/>
</dbReference>
<dbReference type="NCBIfam" id="TIGR00616">
    <property type="entry name" value="rect"/>
    <property type="match status" value="1"/>
</dbReference>
<name>A0A0R2E578_9LACO</name>
<dbReference type="Proteomes" id="UP000050898">
    <property type="component" value="Unassembled WGS sequence"/>
</dbReference>
<evidence type="ECO:0000313" key="3">
    <source>
        <dbReference type="Proteomes" id="UP000050898"/>
    </source>
</evidence>
<dbReference type="GO" id="GO:0003677">
    <property type="term" value="F:DNA binding"/>
    <property type="evidence" value="ECO:0007669"/>
    <property type="project" value="InterPro"/>
</dbReference>
<keyword evidence="3" id="KW-1185">Reference proteome</keyword>
<gene>
    <name evidence="2" type="ORF">FD00_GL002399</name>
</gene>
<dbReference type="AlphaFoldDB" id="A0A0R2E578"/>
<feature type="region of interest" description="Disordered" evidence="1">
    <location>
        <begin position="244"/>
        <end position="287"/>
    </location>
</feature>
<dbReference type="EMBL" id="AYYH01000084">
    <property type="protein sequence ID" value="KRN08055.1"/>
    <property type="molecule type" value="Genomic_DNA"/>
</dbReference>